<dbReference type="PANTHER" id="PTHR37326:SF1">
    <property type="entry name" value="BLL3975 PROTEIN"/>
    <property type="match status" value="1"/>
</dbReference>
<dbReference type="EMBL" id="PHNJ01000029">
    <property type="protein sequence ID" value="TYL35868.1"/>
    <property type="molecule type" value="Genomic_DNA"/>
</dbReference>
<evidence type="ECO:0000313" key="8">
    <source>
        <dbReference type="Proteomes" id="UP000766904"/>
    </source>
</evidence>
<comment type="cofactor">
    <cofactor evidence="1">
        <name>Zn(2+)</name>
        <dbReference type="ChEBI" id="CHEBI:29105"/>
    </cofactor>
</comment>
<dbReference type="GO" id="GO:0016788">
    <property type="term" value="F:hydrolase activity, acting on ester bonds"/>
    <property type="evidence" value="ECO:0007669"/>
    <property type="project" value="InterPro"/>
</dbReference>
<dbReference type="Proteomes" id="UP000766904">
    <property type="component" value="Unassembled WGS sequence"/>
</dbReference>
<dbReference type="RefSeq" id="WP_148860779.1">
    <property type="nucleotide sequence ID" value="NZ_PHNJ01000029.1"/>
</dbReference>
<proteinExistence type="predicted"/>
<evidence type="ECO:0000256" key="2">
    <source>
        <dbReference type="ARBA" id="ARBA00022723"/>
    </source>
</evidence>
<evidence type="ECO:0000256" key="3">
    <source>
        <dbReference type="ARBA" id="ARBA00022801"/>
    </source>
</evidence>
<evidence type="ECO:0000313" key="7">
    <source>
        <dbReference type="EMBL" id="TYL35868.1"/>
    </source>
</evidence>
<keyword evidence="8" id="KW-1185">Reference proteome</keyword>
<dbReference type="Gene3D" id="3.40.630.10">
    <property type="entry name" value="Zn peptidases"/>
    <property type="match status" value="1"/>
</dbReference>
<dbReference type="GO" id="GO:0046872">
    <property type="term" value="F:metal ion binding"/>
    <property type="evidence" value="ECO:0007669"/>
    <property type="project" value="UniProtKB-KW"/>
</dbReference>
<sequence length="269" mass="29424">MRRRRILAAGGILAGTAVAGVASRSSNEHGLVSAARNPSDGNEPERNTESILSDTVHETTLYEIDASQDGPTAMIFGGVHGDEYNGIDVGHEVTDWYPDAGTLVVVPETDSVAVENDEREGIDGDLNRHFPADSEPESELARGVWEAVDRHDPDVVLDLHRSLGIYGVHQQYVGQAIFHSPDAYGDELTATLNDGVVPWYLPMHRFVAHESHLSGPLLFHEAARELDAAAYLFETTSFLFDRETKNEMTRVVTAALLERHGLLETGGDR</sequence>
<name>A0A8J8PZY9_9EURY</name>
<evidence type="ECO:0000256" key="4">
    <source>
        <dbReference type="ARBA" id="ARBA00022833"/>
    </source>
</evidence>
<accession>A0A8J8PZY9</accession>
<feature type="region of interest" description="Disordered" evidence="5">
    <location>
        <begin position="24"/>
        <end position="49"/>
    </location>
</feature>
<comment type="caution">
    <text evidence="7">The sequence shown here is derived from an EMBL/GenBank/DDBJ whole genome shotgun (WGS) entry which is preliminary data.</text>
</comment>
<evidence type="ECO:0000256" key="1">
    <source>
        <dbReference type="ARBA" id="ARBA00001947"/>
    </source>
</evidence>
<keyword evidence="3" id="KW-0378">Hydrolase</keyword>
<evidence type="ECO:0000256" key="5">
    <source>
        <dbReference type="SAM" id="MobiDB-lite"/>
    </source>
</evidence>
<organism evidence="7 8">
    <name type="scientific">Natronococcus pandeyae</name>
    <dbReference type="NCBI Taxonomy" id="2055836"/>
    <lineage>
        <taxon>Archaea</taxon>
        <taxon>Methanobacteriati</taxon>
        <taxon>Methanobacteriota</taxon>
        <taxon>Stenosarchaea group</taxon>
        <taxon>Halobacteria</taxon>
        <taxon>Halobacteriales</taxon>
        <taxon>Natrialbaceae</taxon>
        <taxon>Natronococcus</taxon>
    </lineage>
</organism>
<feature type="domain" description="Succinylglutamate desuccinylase/Aspartoacylase catalytic" evidence="6">
    <location>
        <begin position="69"/>
        <end position="161"/>
    </location>
</feature>
<keyword evidence="2" id="KW-0479">Metal-binding</keyword>
<dbReference type="PANTHER" id="PTHR37326">
    <property type="entry name" value="BLL3975 PROTEIN"/>
    <property type="match status" value="1"/>
</dbReference>
<gene>
    <name evidence="7" type="ORF">CV102_25515</name>
</gene>
<keyword evidence="4" id="KW-0862">Zinc</keyword>
<dbReference type="OrthoDB" id="170089at2157"/>
<reference evidence="7" key="1">
    <citation type="submission" date="2017-11" db="EMBL/GenBank/DDBJ databases">
        <authorList>
            <person name="Kajale S.C."/>
            <person name="Sharma A."/>
        </authorList>
    </citation>
    <scope>NUCLEOTIDE SEQUENCE</scope>
    <source>
        <strain evidence="7">LS1_42</strain>
    </source>
</reference>
<evidence type="ECO:0000259" key="6">
    <source>
        <dbReference type="Pfam" id="PF24827"/>
    </source>
</evidence>
<dbReference type="Pfam" id="PF24827">
    <property type="entry name" value="AstE_AspA_cat"/>
    <property type="match status" value="1"/>
</dbReference>
<dbReference type="InterPro" id="IPR055438">
    <property type="entry name" value="AstE_AspA_cat"/>
</dbReference>
<protein>
    <submittedName>
        <fullName evidence="7">Deacylase</fullName>
    </submittedName>
</protein>
<dbReference type="SUPFAM" id="SSF53187">
    <property type="entry name" value="Zn-dependent exopeptidases"/>
    <property type="match status" value="1"/>
</dbReference>
<dbReference type="InterPro" id="IPR053138">
    <property type="entry name" value="N-alpha-Ac-DABA_deacetylase"/>
</dbReference>
<dbReference type="AlphaFoldDB" id="A0A8J8PZY9"/>